<evidence type="ECO:0000313" key="11">
    <source>
        <dbReference type="Proteomes" id="UP001163046"/>
    </source>
</evidence>
<dbReference type="GO" id="GO:0005886">
    <property type="term" value="C:plasma membrane"/>
    <property type="evidence" value="ECO:0007669"/>
    <property type="project" value="TreeGrafter"/>
</dbReference>
<comment type="subcellular location">
    <subcellularLocation>
        <location evidence="1">Membrane</location>
        <topology evidence="1">Multi-pass membrane protein</topology>
    </subcellularLocation>
</comment>
<gene>
    <name evidence="10" type="ORF">OS493_027157</name>
</gene>
<evidence type="ECO:0000256" key="5">
    <source>
        <dbReference type="ARBA" id="ARBA00023065"/>
    </source>
</evidence>
<dbReference type="EMBL" id="MU825420">
    <property type="protein sequence ID" value="KAJ7390121.1"/>
    <property type="molecule type" value="Genomic_DNA"/>
</dbReference>
<name>A0A9W9ZYB9_9CNID</name>
<protein>
    <recommendedName>
        <fullName evidence="9">Potassium channel domain-containing protein</fullName>
    </recommendedName>
</protein>
<evidence type="ECO:0000313" key="10">
    <source>
        <dbReference type="EMBL" id="KAJ7390121.1"/>
    </source>
</evidence>
<sequence length="160" mass="18328">MEISDSTKVLCIRMVLFSVYVLAGAAIFQAIEHQEQMREIKRIQNTRTEILRKYNITENDAERWARTFLSTSLGNEDFLEWNYGNSFLFAVVVVTTIGYGNIVPKTVQGRLFCVFYALLGIPATCLTLKAVGDKIAELFTKLITTFEKRLLKRPHPNTWS</sequence>
<keyword evidence="7" id="KW-0407">Ion channel</keyword>
<dbReference type="PANTHER" id="PTHR11003:SF345">
    <property type="entry name" value="TWIK FAMILY OF POTASSIUM CHANNELS PROTEIN 18"/>
    <property type="match status" value="1"/>
</dbReference>
<evidence type="ECO:0000259" key="9">
    <source>
        <dbReference type="Pfam" id="PF07885"/>
    </source>
</evidence>
<dbReference type="AlphaFoldDB" id="A0A9W9ZYB9"/>
<keyword evidence="2" id="KW-0813">Transport</keyword>
<dbReference type="InterPro" id="IPR003280">
    <property type="entry name" value="2pore_dom_K_chnl"/>
</dbReference>
<accession>A0A9W9ZYB9</accession>
<evidence type="ECO:0000256" key="1">
    <source>
        <dbReference type="ARBA" id="ARBA00004141"/>
    </source>
</evidence>
<evidence type="ECO:0000256" key="4">
    <source>
        <dbReference type="ARBA" id="ARBA00022989"/>
    </source>
</evidence>
<organism evidence="10 11">
    <name type="scientific">Desmophyllum pertusum</name>
    <dbReference type="NCBI Taxonomy" id="174260"/>
    <lineage>
        <taxon>Eukaryota</taxon>
        <taxon>Metazoa</taxon>
        <taxon>Cnidaria</taxon>
        <taxon>Anthozoa</taxon>
        <taxon>Hexacorallia</taxon>
        <taxon>Scleractinia</taxon>
        <taxon>Caryophylliina</taxon>
        <taxon>Caryophylliidae</taxon>
        <taxon>Desmophyllum</taxon>
    </lineage>
</organism>
<evidence type="ECO:0000256" key="2">
    <source>
        <dbReference type="ARBA" id="ARBA00022448"/>
    </source>
</evidence>
<dbReference type="GO" id="GO:0015271">
    <property type="term" value="F:outward rectifier potassium channel activity"/>
    <property type="evidence" value="ECO:0007669"/>
    <property type="project" value="TreeGrafter"/>
</dbReference>
<keyword evidence="3 8" id="KW-0812">Transmembrane</keyword>
<dbReference type="Proteomes" id="UP001163046">
    <property type="component" value="Unassembled WGS sequence"/>
</dbReference>
<evidence type="ECO:0000256" key="8">
    <source>
        <dbReference type="SAM" id="Phobius"/>
    </source>
</evidence>
<dbReference type="GO" id="GO:0030322">
    <property type="term" value="P:stabilization of membrane potential"/>
    <property type="evidence" value="ECO:0007669"/>
    <property type="project" value="TreeGrafter"/>
</dbReference>
<feature type="transmembrane region" description="Helical" evidence="8">
    <location>
        <begin position="111"/>
        <end position="132"/>
    </location>
</feature>
<feature type="domain" description="Potassium channel" evidence="9">
    <location>
        <begin position="76"/>
        <end position="135"/>
    </location>
</feature>
<proteinExistence type="predicted"/>
<dbReference type="GO" id="GO:0022841">
    <property type="term" value="F:potassium ion leak channel activity"/>
    <property type="evidence" value="ECO:0007669"/>
    <property type="project" value="TreeGrafter"/>
</dbReference>
<evidence type="ECO:0000256" key="3">
    <source>
        <dbReference type="ARBA" id="ARBA00022692"/>
    </source>
</evidence>
<dbReference type="SUPFAM" id="SSF81324">
    <property type="entry name" value="Voltage-gated potassium channels"/>
    <property type="match status" value="1"/>
</dbReference>
<feature type="transmembrane region" description="Helical" evidence="8">
    <location>
        <begin position="81"/>
        <end position="99"/>
    </location>
</feature>
<feature type="transmembrane region" description="Helical" evidence="8">
    <location>
        <begin position="12"/>
        <end position="31"/>
    </location>
</feature>
<dbReference type="PANTHER" id="PTHR11003">
    <property type="entry name" value="POTASSIUM CHANNEL, SUBFAMILY K"/>
    <property type="match status" value="1"/>
</dbReference>
<comment type="caution">
    <text evidence="10">The sequence shown here is derived from an EMBL/GenBank/DDBJ whole genome shotgun (WGS) entry which is preliminary data.</text>
</comment>
<dbReference type="OrthoDB" id="297496at2759"/>
<dbReference type="Gene3D" id="1.10.287.70">
    <property type="match status" value="1"/>
</dbReference>
<keyword evidence="6 8" id="KW-0472">Membrane</keyword>
<evidence type="ECO:0000256" key="7">
    <source>
        <dbReference type="ARBA" id="ARBA00023303"/>
    </source>
</evidence>
<keyword evidence="5" id="KW-0406">Ion transport</keyword>
<keyword evidence="11" id="KW-1185">Reference proteome</keyword>
<reference evidence="10" key="1">
    <citation type="submission" date="2023-01" db="EMBL/GenBank/DDBJ databases">
        <title>Genome assembly of the deep-sea coral Lophelia pertusa.</title>
        <authorList>
            <person name="Herrera S."/>
            <person name="Cordes E."/>
        </authorList>
    </citation>
    <scope>NUCLEOTIDE SEQUENCE</scope>
    <source>
        <strain evidence="10">USNM1676648</strain>
        <tissue evidence="10">Polyp</tissue>
    </source>
</reference>
<dbReference type="InterPro" id="IPR013099">
    <property type="entry name" value="K_chnl_dom"/>
</dbReference>
<keyword evidence="4 8" id="KW-1133">Transmembrane helix</keyword>
<dbReference type="Pfam" id="PF07885">
    <property type="entry name" value="Ion_trans_2"/>
    <property type="match status" value="1"/>
</dbReference>
<evidence type="ECO:0000256" key="6">
    <source>
        <dbReference type="ARBA" id="ARBA00023136"/>
    </source>
</evidence>